<organism evidence="2 3">
    <name type="scientific">Rubus argutus</name>
    <name type="common">Southern blackberry</name>
    <dbReference type="NCBI Taxonomy" id="59490"/>
    <lineage>
        <taxon>Eukaryota</taxon>
        <taxon>Viridiplantae</taxon>
        <taxon>Streptophyta</taxon>
        <taxon>Embryophyta</taxon>
        <taxon>Tracheophyta</taxon>
        <taxon>Spermatophyta</taxon>
        <taxon>Magnoliopsida</taxon>
        <taxon>eudicotyledons</taxon>
        <taxon>Gunneridae</taxon>
        <taxon>Pentapetalae</taxon>
        <taxon>rosids</taxon>
        <taxon>fabids</taxon>
        <taxon>Rosales</taxon>
        <taxon>Rosaceae</taxon>
        <taxon>Rosoideae</taxon>
        <taxon>Rosoideae incertae sedis</taxon>
        <taxon>Rubus</taxon>
    </lineage>
</organism>
<dbReference type="AlphaFoldDB" id="A0AAW1Y869"/>
<keyword evidence="1" id="KW-0732">Signal</keyword>
<comment type="caution">
    <text evidence="2">The sequence shown here is derived from an EMBL/GenBank/DDBJ whole genome shotgun (WGS) entry which is preliminary data.</text>
</comment>
<evidence type="ECO:0000313" key="3">
    <source>
        <dbReference type="Proteomes" id="UP001457282"/>
    </source>
</evidence>
<feature type="chain" id="PRO_5043654515" description="Defensin-like protein" evidence="1">
    <location>
        <begin position="20"/>
        <end position="86"/>
    </location>
</feature>
<gene>
    <name evidence="2" type="ORF">M0R45_010559</name>
</gene>
<dbReference type="EMBL" id="JBEDUW010000002">
    <property type="protein sequence ID" value="KAK9945027.1"/>
    <property type="molecule type" value="Genomic_DNA"/>
</dbReference>
<name>A0AAW1Y869_RUBAR</name>
<evidence type="ECO:0008006" key="4">
    <source>
        <dbReference type="Google" id="ProtNLM"/>
    </source>
</evidence>
<feature type="signal peptide" evidence="1">
    <location>
        <begin position="1"/>
        <end position="19"/>
    </location>
</feature>
<sequence length="86" mass="9377">MIITILLLASVHENGVVVCEDDDTGDPDIGNPGEPFRCIISWDCTTNEACKRDCSQKFPQGRGFCKSEPPFNACLCSYNCPPPPPT</sequence>
<keyword evidence="3" id="KW-1185">Reference proteome</keyword>
<dbReference type="Proteomes" id="UP001457282">
    <property type="component" value="Unassembled WGS sequence"/>
</dbReference>
<proteinExistence type="predicted"/>
<evidence type="ECO:0000313" key="2">
    <source>
        <dbReference type="EMBL" id="KAK9945027.1"/>
    </source>
</evidence>
<accession>A0AAW1Y869</accession>
<evidence type="ECO:0000256" key="1">
    <source>
        <dbReference type="SAM" id="SignalP"/>
    </source>
</evidence>
<protein>
    <recommendedName>
        <fullName evidence="4">Defensin-like protein</fullName>
    </recommendedName>
</protein>
<reference evidence="2 3" key="1">
    <citation type="journal article" date="2023" name="G3 (Bethesda)">
        <title>A chromosome-length genome assembly and annotation of blackberry (Rubus argutus, cv. 'Hillquist').</title>
        <authorList>
            <person name="Bruna T."/>
            <person name="Aryal R."/>
            <person name="Dudchenko O."/>
            <person name="Sargent D.J."/>
            <person name="Mead D."/>
            <person name="Buti M."/>
            <person name="Cavallini A."/>
            <person name="Hytonen T."/>
            <person name="Andres J."/>
            <person name="Pham M."/>
            <person name="Weisz D."/>
            <person name="Mascagni F."/>
            <person name="Usai G."/>
            <person name="Natali L."/>
            <person name="Bassil N."/>
            <person name="Fernandez G.E."/>
            <person name="Lomsadze A."/>
            <person name="Armour M."/>
            <person name="Olukolu B."/>
            <person name="Poorten T."/>
            <person name="Britton C."/>
            <person name="Davik J."/>
            <person name="Ashrafi H."/>
            <person name="Aiden E.L."/>
            <person name="Borodovsky M."/>
            <person name="Worthington M."/>
        </authorList>
    </citation>
    <scope>NUCLEOTIDE SEQUENCE [LARGE SCALE GENOMIC DNA]</scope>
    <source>
        <strain evidence="2">PI 553951</strain>
    </source>
</reference>